<dbReference type="CDD" id="cd18603">
    <property type="entry name" value="ABC_6TM_MRP1_2_3_6_D2_like"/>
    <property type="match status" value="1"/>
</dbReference>
<comment type="caution">
    <text evidence="21">The sequence shown here is derived from an EMBL/GenBank/DDBJ whole genome shotgun (WGS) entry which is preliminary data.</text>
</comment>
<name>A0A7J5YAZ5_DISMA</name>
<evidence type="ECO:0000256" key="11">
    <source>
        <dbReference type="ARBA" id="ARBA00041345"/>
    </source>
</evidence>
<sequence>MHNTDVTKQPMPDQCVAVFGYSISISIGGILASRCLHNSMLYDVLRSPISFFERTPSGNLVNRFAKEMDTIDSVIPSIIKMFMGSMLNVLGSCVIILIATPLVAIIIPVLGLLYFFVQRFYVASSRQLKRLESVSRSPIFTHFNETLLGTSVIRAFGEQERFICESDLRVDHNQKAYYPSIVANRWLAVRLEFVGNCIVSFAALLALTASLTWLVRMSSEVETNIVAVERVKEYKDTEKEAEWEQETSSLPPGWPTEGCIDMRGLCLRYRKDLDLAIRNITINISSGEKVGIVGRTGAGKSSLMLGLFRIIEAAEGHIFIDGVDIAQLGLHELRSRITIIPQDPVLFSGSLRMNLDPFDRYSDEEVWRALEYSHLKSFVSSLPDKLNHECSEGGENLRGSCCVWPELWRKTKILVLDEATAAVDMETDNLIQSTIRSQFDDCTVLTIAHRLNTIMDYSRVLVLDKGEMAEFDTPSNLIAQRGAFYKMAKDAGLVPASGFKRRPLASSSPSGDKEIARSPTPCSPSLSPSSPSSNPSSPLSTSSSSHVKGQTQGTEVAKVSSTSASLAKHSLSLTTPNTTSLEALHHASVQPGQENDMYDPFNEIEGVKGEEGEKYDPFDPTGSPESDPDGIAKVRG</sequence>
<dbReference type="SUPFAM" id="SSF90123">
    <property type="entry name" value="ABC transporter transmembrane region"/>
    <property type="match status" value="1"/>
</dbReference>
<dbReference type="InterPro" id="IPR027417">
    <property type="entry name" value="P-loop_NTPase"/>
</dbReference>
<evidence type="ECO:0000313" key="22">
    <source>
        <dbReference type="Proteomes" id="UP000518266"/>
    </source>
</evidence>
<accession>A0A7J5YAZ5</accession>
<comment type="subcellular location">
    <subcellularLocation>
        <location evidence="1">Endomembrane system</location>
        <topology evidence="1">Multi-pass membrane protein</topology>
    </subcellularLocation>
</comment>
<dbReference type="Pfam" id="PF00005">
    <property type="entry name" value="ABC_tran"/>
    <property type="match status" value="1"/>
</dbReference>
<dbReference type="AlphaFoldDB" id="A0A7J5YAZ5"/>
<evidence type="ECO:0000256" key="12">
    <source>
        <dbReference type="ARBA" id="ARBA00041913"/>
    </source>
</evidence>
<evidence type="ECO:0000256" key="8">
    <source>
        <dbReference type="ARBA" id="ARBA00022989"/>
    </source>
</evidence>
<evidence type="ECO:0000256" key="17">
    <source>
        <dbReference type="SAM" id="MobiDB-lite"/>
    </source>
</evidence>
<keyword evidence="7" id="KW-0067">ATP-binding</keyword>
<feature type="region of interest" description="Disordered" evidence="17">
    <location>
        <begin position="575"/>
        <end position="636"/>
    </location>
</feature>
<evidence type="ECO:0000256" key="5">
    <source>
        <dbReference type="ARBA" id="ARBA00022737"/>
    </source>
</evidence>
<dbReference type="OrthoDB" id="6500128at2759"/>
<evidence type="ECO:0000313" key="21">
    <source>
        <dbReference type="EMBL" id="KAF3845727.1"/>
    </source>
</evidence>
<organism evidence="21 22">
    <name type="scientific">Dissostichus mawsoni</name>
    <name type="common">Antarctic cod</name>
    <dbReference type="NCBI Taxonomy" id="36200"/>
    <lineage>
        <taxon>Eukaryota</taxon>
        <taxon>Metazoa</taxon>
        <taxon>Chordata</taxon>
        <taxon>Craniata</taxon>
        <taxon>Vertebrata</taxon>
        <taxon>Euteleostomi</taxon>
        <taxon>Actinopterygii</taxon>
        <taxon>Neopterygii</taxon>
        <taxon>Teleostei</taxon>
        <taxon>Neoteleostei</taxon>
        <taxon>Acanthomorphata</taxon>
        <taxon>Eupercaria</taxon>
        <taxon>Perciformes</taxon>
        <taxon>Notothenioidei</taxon>
        <taxon>Nototheniidae</taxon>
        <taxon>Dissostichus</taxon>
    </lineage>
</organism>
<protein>
    <recommendedName>
        <fullName evidence="10">Multidrug resistance-associated protein 1</fullName>
    </recommendedName>
    <alternativeName>
        <fullName evidence="13">ATP-binding cassette sub-family C member 1</fullName>
    </alternativeName>
    <alternativeName>
        <fullName evidence="12">Glutathione-S-conjugate-translocating ATPase ABCC1</fullName>
    </alternativeName>
    <alternativeName>
        <fullName evidence="11">Leukotriene C(4) transporter</fullName>
    </alternativeName>
</protein>
<comment type="catalytic activity">
    <reaction evidence="16">
        <text>2',3'-cGAMP(in) + ATP + H2O = 2',3'-cGAMP(out) + ADP + phosphate + H(+)</text>
        <dbReference type="Rhea" id="RHEA:74887"/>
        <dbReference type="ChEBI" id="CHEBI:15377"/>
        <dbReference type="ChEBI" id="CHEBI:15378"/>
        <dbReference type="ChEBI" id="CHEBI:30616"/>
        <dbReference type="ChEBI" id="CHEBI:43474"/>
        <dbReference type="ChEBI" id="CHEBI:143093"/>
        <dbReference type="ChEBI" id="CHEBI:456216"/>
    </reaction>
</comment>
<feature type="compositionally biased region" description="Polar residues" evidence="17">
    <location>
        <begin position="546"/>
        <end position="562"/>
    </location>
</feature>
<dbReference type="InterPro" id="IPR003439">
    <property type="entry name" value="ABC_transporter-like_ATP-bd"/>
</dbReference>
<evidence type="ECO:0000256" key="16">
    <source>
        <dbReference type="ARBA" id="ARBA00048171"/>
    </source>
</evidence>
<dbReference type="GO" id="GO:0016323">
    <property type="term" value="C:basolateral plasma membrane"/>
    <property type="evidence" value="ECO:0007669"/>
    <property type="project" value="TreeGrafter"/>
</dbReference>
<feature type="domain" description="ABC transmembrane type-1" evidence="20">
    <location>
        <begin position="14"/>
        <end position="206"/>
    </location>
</feature>
<dbReference type="GO" id="GO:0016887">
    <property type="term" value="F:ATP hydrolysis activity"/>
    <property type="evidence" value="ECO:0007669"/>
    <property type="project" value="InterPro"/>
</dbReference>
<evidence type="ECO:0000259" key="20">
    <source>
        <dbReference type="PROSITE" id="PS50929"/>
    </source>
</evidence>
<proteinExistence type="inferred from homology"/>
<evidence type="ECO:0000256" key="2">
    <source>
        <dbReference type="ARBA" id="ARBA00009726"/>
    </source>
</evidence>
<feature type="transmembrane region" description="Helical" evidence="18">
    <location>
        <begin position="193"/>
        <end position="215"/>
    </location>
</feature>
<keyword evidence="5" id="KW-0677">Repeat</keyword>
<keyword evidence="9 18" id="KW-0472">Membrane</keyword>
<dbReference type="EMBL" id="JAAKFY010000014">
    <property type="protein sequence ID" value="KAF3845727.1"/>
    <property type="molecule type" value="Genomic_DNA"/>
</dbReference>
<dbReference type="GO" id="GO:0012505">
    <property type="term" value="C:endomembrane system"/>
    <property type="evidence" value="ECO:0007669"/>
    <property type="project" value="UniProtKB-SubCell"/>
</dbReference>
<dbReference type="PANTHER" id="PTHR24223">
    <property type="entry name" value="ATP-BINDING CASSETTE SUB-FAMILY C"/>
    <property type="match status" value="1"/>
</dbReference>
<reference evidence="21 22" key="1">
    <citation type="submission" date="2020-03" db="EMBL/GenBank/DDBJ databases">
        <title>Dissostichus mawsoni Genome sequencing and assembly.</title>
        <authorList>
            <person name="Park H."/>
        </authorList>
    </citation>
    <scope>NUCLEOTIDE SEQUENCE [LARGE SCALE GENOMIC DNA]</scope>
    <source>
        <strain evidence="21">DM0001</strain>
        <tissue evidence="21">Muscle</tissue>
    </source>
</reference>
<comment type="catalytic activity">
    <reaction evidence="15">
        <text>17beta-estradiol 17-O-(beta-D-glucuronate)(in) + ATP + H2O = 17beta-estradiol 17-O-(beta-D-glucuronate)(out) + ADP + phosphate + H(+)</text>
        <dbReference type="Rhea" id="RHEA:60128"/>
        <dbReference type="ChEBI" id="CHEBI:15377"/>
        <dbReference type="ChEBI" id="CHEBI:15378"/>
        <dbReference type="ChEBI" id="CHEBI:30616"/>
        <dbReference type="ChEBI" id="CHEBI:43474"/>
        <dbReference type="ChEBI" id="CHEBI:82961"/>
        <dbReference type="ChEBI" id="CHEBI:456216"/>
    </reaction>
    <physiologicalReaction direction="left-to-right" evidence="15">
        <dbReference type="Rhea" id="RHEA:60129"/>
    </physiologicalReaction>
</comment>
<dbReference type="Proteomes" id="UP000518266">
    <property type="component" value="Unassembled WGS sequence"/>
</dbReference>
<keyword evidence="3" id="KW-0813">Transport</keyword>
<dbReference type="SUPFAM" id="SSF52540">
    <property type="entry name" value="P-loop containing nucleoside triphosphate hydrolases"/>
    <property type="match status" value="1"/>
</dbReference>
<evidence type="ECO:0000256" key="7">
    <source>
        <dbReference type="ARBA" id="ARBA00022840"/>
    </source>
</evidence>
<evidence type="ECO:0000256" key="4">
    <source>
        <dbReference type="ARBA" id="ARBA00022692"/>
    </source>
</evidence>
<dbReference type="PROSITE" id="PS50893">
    <property type="entry name" value="ABC_TRANSPORTER_2"/>
    <property type="match status" value="1"/>
</dbReference>
<dbReference type="PANTHER" id="PTHR24223:SF241">
    <property type="entry name" value="MULTIDRUG RESISTANCE-ASSOCIATED PROTEIN 1"/>
    <property type="match status" value="1"/>
</dbReference>
<keyword evidence="6" id="KW-0547">Nucleotide-binding</keyword>
<feature type="transmembrane region" description="Helical" evidence="18">
    <location>
        <begin position="89"/>
        <end position="117"/>
    </location>
</feature>
<dbReference type="FunFam" id="3.40.50.300:FF:000074">
    <property type="entry name" value="Multidrug resistance-associated protein 5 isoform 1"/>
    <property type="match status" value="1"/>
</dbReference>
<dbReference type="PROSITE" id="PS50929">
    <property type="entry name" value="ABC_TM1F"/>
    <property type="match status" value="1"/>
</dbReference>
<dbReference type="GO" id="GO:0005524">
    <property type="term" value="F:ATP binding"/>
    <property type="evidence" value="ECO:0007669"/>
    <property type="project" value="UniProtKB-KW"/>
</dbReference>
<gene>
    <name evidence="21" type="ORF">F7725_002805</name>
</gene>
<evidence type="ECO:0000259" key="19">
    <source>
        <dbReference type="PROSITE" id="PS50893"/>
    </source>
</evidence>
<evidence type="ECO:0000256" key="9">
    <source>
        <dbReference type="ARBA" id="ARBA00023136"/>
    </source>
</evidence>
<evidence type="ECO:0000256" key="14">
    <source>
        <dbReference type="ARBA" id="ARBA00047354"/>
    </source>
</evidence>
<evidence type="ECO:0000256" key="6">
    <source>
        <dbReference type="ARBA" id="ARBA00022741"/>
    </source>
</evidence>
<dbReference type="Gene3D" id="3.40.50.300">
    <property type="entry name" value="P-loop containing nucleotide triphosphate hydrolases"/>
    <property type="match status" value="1"/>
</dbReference>
<feature type="domain" description="ABC transporter" evidence="19">
    <location>
        <begin position="262"/>
        <end position="490"/>
    </location>
</feature>
<keyword evidence="22" id="KW-1185">Reference proteome</keyword>
<dbReference type="InterPro" id="IPR036640">
    <property type="entry name" value="ABC1_TM_sf"/>
</dbReference>
<dbReference type="Gene3D" id="1.20.1560.10">
    <property type="entry name" value="ABC transporter type 1, transmembrane domain"/>
    <property type="match status" value="1"/>
</dbReference>
<evidence type="ECO:0000256" key="1">
    <source>
        <dbReference type="ARBA" id="ARBA00004127"/>
    </source>
</evidence>
<dbReference type="InterPro" id="IPR050173">
    <property type="entry name" value="ABC_transporter_C-like"/>
</dbReference>
<comment type="catalytic activity">
    <reaction evidence="14">
        <text>sphing-4-enine 1-phosphate(in) + ATP + H2O = sphing-4-enine 1-phosphate(out) + ADP + phosphate + H(+)</text>
        <dbReference type="Rhea" id="RHEA:38951"/>
        <dbReference type="ChEBI" id="CHEBI:15377"/>
        <dbReference type="ChEBI" id="CHEBI:15378"/>
        <dbReference type="ChEBI" id="CHEBI:30616"/>
        <dbReference type="ChEBI" id="CHEBI:43474"/>
        <dbReference type="ChEBI" id="CHEBI:60119"/>
        <dbReference type="ChEBI" id="CHEBI:456216"/>
    </reaction>
    <physiologicalReaction direction="left-to-right" evidence="14">
        <dbReference type="Rhea" id="RHEA:38952"/>
    </physiologicalReaction>
</comment>
<dbReference type="InterPro" id="IPR003593">
    <property type="entry name" value="AAA+_ATPase"/>
</dbReference>
<evidence type="ECO:0000256" key="15">
    <source>
        <dbReference type="ARBA" id="ARBA00047576"/>
    </source>
</evidence>
<feature type="compositionally biased region" description="Basic and acidic residues" evidence="17">
    <location>
        <begin position="605"/>
        <end position="617"/>
    </location>
</feature>
<dbReference type="GO" id="GO:0008559">
    <property type="term" value="F:ABC-type xenobiotic transporter activity"/>
    <property type="evidence" value="ECO:0007669"/>
    <property type="project" value="TreeGrafter"/>
</dbReference>
<dbReference type="GO" id="GO:0034634">
    <property type="term" value="F:glutathione transmembrane transporter activity"/>
    <property type="evidence" value="ECO:0007669"/>
    <property type="project" value="TreeGrafter"/>
</dbReference>
<feature type="region of interest" description="Disordered" evidence="17">
    <location>
        <begin position="499"/>
        <end position="562"/>
    </location>
</feature>
<keyword evidence="4 18" id="KW-0812">Transmembrane</keyword>
<dbReference type="Pfam" id="PF00664">
    <property type="entry name" value="ABC_membrane"/>
    <property type="match status" value="1"/>
</dbReference>
<evidence type="ECO:0000256" key="10">
    <source>
        <dbReference type="ARBA" id="ARBA00041009"/>
    </source>
</evidence>
<dbReference type="SMART" id="SM00382">
    <property type="entry name" value="AAA"/>
    <property type="match status" value="1"/>
</dbReference>
<evidence type="ECO:0000256" key="3">
    <source>
        <dbReference type="ARBA" id="ARBA00022448"/>
    </source>
</evidence>
<feature type="compositionally biased region" description="Low complexity" evidence="17">
    <location>
        <begin position="518"/>
        <end position="545"/>
    </location>
</feature>
<comment type="similarity">
    <text evidence="2">Belongs to the ABC transporter superfamily. ABCC family. Conjugate transporter (TC 3.A.1.208) subfamily.</text>
</comment>
<evidence type="ECO:0000256" key="13">
    <source>
        <dbReference type="ARBA" id="ARBA00042274"/>
    </source>
</evidence>
<dbReference type="CDD" id="cd03244">
    <property type="entry name" value="ABCC_MRP_domain2"/>
    <property type="match status" value="1"/>
</dbReference>
<dbReference type="InterPro" id="IPR011527">
    <property type="entry name" value="ABC1_TM_dom"/>
</dbReference>
<evidence type="ECO:0000256" key="18">
    <source>
        <dbReference type="SAM" id="Phobius"/>
    </source>
</evidence>
<keyword evidence="8 18" id="KW-1133">Transmembrane helix</keyword>